<proteinExistence type="inferred from homology"/>
<evidence type="ECO:0000259" key="2">
    <source>
        <dbReference type="Pfam" id="PF02481"/>
    </source>
</evidence>
<dbReference type="EMBL" id="CP035464">
    <property type="protein sequence ID" value="QAY32517.1"/>
    <property type="molecule type" value="Genomic_DNA"/>
</dbReference>
<comment type="similarity">
    <text evidence="1">Belongs to the DprA/Smf family.</text>
</comment>
<sequence>MFDDERLMRENAALVALLNTVDRKRDSWSSIAETVERNGSALKVLEHEIDPVGHPLYDDEDPDDFENGEPALFGEDVVPVERERAEALTSAFDDALMEVASWRERGLRFVSVLDGCYPNRLRQVVDMPPFLFAEGSMVQDELGVSVVGSRKADAESVRFAQETASMLVSSGFAVIAGLAAGIDTAAHVRALEEKGRTVAFIGTGITKRYPKENAALQDRIGHEGLVLSQFWPDQGPTKYTFPMRNASMSGYGVATVVVQASEHSGTRIQARQAQQHGRPVILRDTVVDGTEWGRKLASRPGVCVASTVDDVKARLHDLLGMGRALEESVDMLLSAGASRPNDQ</sequence>
<dbReference type="Pfam" id="PF02481">
    <property type="entry name" value="DNA_processg_A"/>
    <property type="match status" value="1"/>
</dbReference>
<reference evidence="3 4" key="1">
    <citation type="submission" date="2019-01" db="EMBL/GenBank/DDBJ databases">
        <title>Complete genome sequence of Bifidobacterium gallinarum CACC 514.</title>
        <authorList>
            <person name="Jung M."/>
        </authorList>
    </citation>
    <scope>NUCLEOTIDE SEQUENCE [LARGE SCALE GENOMIC DNA]</scope>
    <source>
        <strain evidence="3 4">CACC 514</strain>
    </source>
</reference>
<feature type="domain" description="Smf/DprA SLOG" evidence="2">
    <location>
        <begin position="109"/>
        <end position="285"/>
    </location>
</feature>
<protein>
    <submittedName>
        <fullName evidence="3">DNA-processing protein DprA</fullName>
    </submittedName>
</protein>
<dbReference type="KEGG" id="bgx:ESN35_03070"/>
<evidence type="ECO:0000256" key="1">
    <source>
        <dbReference type="ARBA" id="ARBA00006525"/>
    </source>
</evidence>
<organism evidence="3 4">
    <name type="scientific">Bifidobacterium pullorum subsp. gallinarum</name>
    <dbReference type="NCBI Taxonomy" id="78344"/>
    <lineage>
        <taxon>Bacteria</taxon>
        <taxon>Bacillati</taxon>
        <taxon>Actinomycetota</taxon>
        <taxon>Actinomycetes</taxon>
        <taxon>Bifidobacteriales</taxon>
        <taxon>Bifidobacteriaceae</taxon>
        <taxon>Bifidobacterium</taxon>
    </lineage>
</organism>
<dbReference type="SUPFAM" id="SSF102405">
    <property type="entry name" value="MCP/YpsA-like"/>
    <property type="match status" value="1"/>
</dbReference>
<dbReference type="AlphaFoldDB" id="A0A4P6DTI8"/>
<dbReference type="Proteomes" id="UP000293589">
    <property type="component" value="Chromosome"/>
</dbReference>
<dbReference type="PANTHER" id="PTHR43022">
    <property type="entry name" value="PROTEIN SMF"/>
    <property type="match status" value="1"/>
</dbReference>
<dbReference type="InterPro" id="IPR057666">
    <property type="entry name" value="DrpA_SLOG"/>
</dbReference>
<dbReference type="Gene3D" id="3.40.50.450">
    <property type="match status" value="1"/>
</dbReference>
<dbReference type="PANTHER" id="PTHR43022:SF1">
    <property type="entry name" value="PROTEIN SMF"/>
    <property type="match status" value="1"/>
</dbReference>
<name>A0A4P6DTI8_9BIFI</name>
<evidence type="ECO:0000313" key="4">
    <source>
        <dbReference type="Proteomes" id="UP000293589"/>
    </source>
</evidence>
<accession>A0A4P6DTI8</accession>
<evidence type="ECO:0000313" key="3">
    <source>
        <dbReference type="EMBL" id="QAY32517.1"/>
    </source>
</evidence>
<gene>
    <name evidence="3" type="ORF">ESN35_03070</name>
</gene>
<dbReference type="GO" id="GO:0009294">
    <property type="term" value="P:DNA-mediated transformation"/>
    <property type="evidence" value="ECO:0007669"/>
    <property type="project" value="InterPro"/>
</dbReference>
<dbReference type="InterPro" id="IPR003488">
    <property type="entry name" value="DprA"/>
</dbReference>